<dbReference type="SUPFAM" id="SSF52047">
    <property type="entry name" value="RNI-like"/>
    <property type="match status" value="1"/>
</dbReference>
<feature type="compositionally biased region" description="Basic and acidic residues" evidence="1">
    <location>
        <begin position="287"/>
        <end position="298"/>
    </location>
</feature>
<keyword evidence="3" id="KW-1185">Reference proteome</keyword>
<evidence type="ECO:0008006" key="4">
    <source>
        <dbReference type="Google" id="ProtNLM"/>
    </source>
</evidence>
<name>A0ABR4H5I1_9EURO</name>
<gene>
    <name evidence="2" type="ORF">BDW59DRAFT_177117</name>
</gene>
<reference evidence="2 3" key="1">
    <citation type="submission" date="2024-07" db="EMBL/GenBank/DDBJ databases">
        <title>Section-level genome sequencing and comparative genomics of Aspergillus sections Usti and Cavernicolus.</title>
        <authorList>
            <consortium name="Lawrence Berkeley National Laboratory"/>
            <person name="Nybo J.L."/>
            <person name="Vesth T.C."/>
            <person name="Theobald S."/>
            <person name="Frisvad J.C."/>
            <person name="Larsen T.O."/>
            <person name="Kjaerboelling I."/>
            <person name="Rothschild-Mancinelli K."/>
            <person name="Lyhne E.K."/>
            <person name="Kogle M.E."/>
            <person name="Barry K."/>
            <person name="Clum A."/>
            <person name="Na H."/>
            <person name="Ledsgaard L."/>
            <person name="Lin J."/>
            <person name="Lipzen A."/>
            <person name="Kuo A."/>
            <person name="Riley R."/>
            <person name="Mondo S."/>
            <person name="LaButti K."/>
            <person name="Haridas S."/>
            <person name="Pangalinan J."/>
            <person name="Salamov A.A."/>
            <person name="Simmons B.A."/>
            <person name="Magnuson J.K."/>
            <person name="Chen J."/>
            <person name="Drula E."/>
            <person name="Henrissat B."/>
            <person name="Wiebenga A."/>
            <person name="Lubbers R.J."/>
            <person name="Gomes A.C."/>
            <person name="Makela M.R."/>
            <person name="Stajich J."/>
            <person name="Grigoriev I.V."/>
            <person name="Mortensen U.H."/>
            <person name="De vries R.P."/>
            <person name="Baker S.E."/>
            <person name="Andersen M.R."/>
        </authorList>
    </citation>
    <scope>NUCLEOTIDE SEQUENCE [LARGE SCALE GENOMIC DNA]</scope>
    <source>
        <strain evidence="2 3">CBS 600.67</strain>
    </source>
</reference>
<dbReference type="Proteomes" id="UP001610335">
    <property type="component" value="Unassembled WGS sequence"/>
</dbReference>
<dbReference type="EMBL" id="JBFXLS010000325">
    <property type="protein sequence ID" value="KAL2810712.1"/>
    <property type="molecule type" value="Genomic_DNA"/>
</dbReference>
<proteinExistence type="predicted"/>
<evidence type="ECO:0000256" key="1">
    <source>
        <dbReference type="SAM" id="MobiDB-lite"/>
    </source>
</evidence>
<feature type="region of interest" description="Disordered" evidence="1">
    <location>
        <begin position="287"/>
        <end position="309"/>
    </location>
</feature>
<evidence type="ECO:0000313" key="2">
    <source>
        <dbReference type="EMBL" id="KAL2810712.1"/>
    </source>
</evidence>
<organism evidence="2 3">
    <name type="scientific">Aspergillus cavernicola</name>
    <dbReference type="NCBI Taxonomy" id="176166"/>
    <lineage>
        <taxon>Eukaryota</taxon>
        <taxon>Fungi</taxon>
        <taxon>Dikarya</taxon>
        <taxon>Ascomycota</taxon>
        <taxon>Pezizomycotina</taxon>
        <taxon>Eurotiomycetes</taxon>
        <taxon>Eurotiomycetidae</taxon>
        <taxon>Eurotiales</taxon>
        <taxon>Aspergillaceae</taxon>
        <taxon>Aspergillus</taxon>
        <taxon>Aspergillus subgen. Nidulantes</taxon>
    </lineage>
</organism>
<comment type="caution">
    <text evidence="2">The sequence shown here is derived from an EMBL/GenBank/DDBJ whole genome shotgun (WGS) entry which is preliminary data.</text>
</comment>
<accession>A0ABR4H5I1</accession>
<evidence type="ECO:0000313" key="3">
    <source>
        <dbReference type="Proteomes" id="UP001610335"/>
    </source>
</evidence>
<sequence length="345" mass="39301">MAHSRHRSLRSLSLEVVVYREDTQERHPPADGGGWTLIWQAAADTFHTALVALAVSGIPVQKLDVYNREQRCSLACNEPSAVNFESNMLATSLASLKTLAVSFSDRIINERTEDLGETGDSADEWDEHVEEEFRVPEDIEEELCQESTFSGLPALVQRCRGLESLELHHYQLMDLTDLEFNRHRERFLQRISETVPLPPLKRVVLRGLRVRSADVLTFLERLKPTLIQLSLQNLILVTGAKFGPIFDYCTSEDAGLERLYLDDLLEPEISTRGTWWQLVYFTGEPNKEPKFKTSEPPRRGSNTVDRVGPQIRQPIPYFSASVPIRGHSRFAFSPWRGGRREYGPP</sequence>
<protein>
    <recommendedName>
        <fullName evidence="4">F-box domain-containing protein</fullName>
    </recommendedName>
</protein>